<dbReference type="PROSITE" id="PS50943">
    <property type="entry name" value="HTH_CROC1"/>
    <property type="match status" value="1"/>
</dbReference>
<dbReference type="Pfam" id="PF01381">
    <property type="entry name" value="HTH_3"/>
    <property type="match status" value="1"/>
</dbReference>
<dbReference type="Gene3D" id="1.10.260.40">
    <property type="entry name" value="lambda repressor-like DNA-binding domains"/>
    <property type="match status" value="1"/>
</dbReference>
<sequence>MTVFWRKYNELCDERGIKPRTLATELGISAATVTKWVNDGMPNLEMITRIAEYFDVPIDYLINGDDTPIIPEANKKRSVFKSVSSLSQRWVSLRRGSEISLETQLKIIPYVNCTVQFLNNDKYIEYSPEAKYDTDHLKDTETIFDILGILDHCADTESYRIVQVQLSRIVLYHLKEKGFDREALRTEHLDQEKMEYLYTGKEGGKSHNYGLNFSDMDFLREFTGLSYQVMFTGVE</sequence>
<dbReference type="AlphaFoldDB" id="A0AAW5KJ67"/>
<dbReference type="EMBL" id="JANGCN010000002">
    <property type="protein sequence ID" value="MCQ5152004.1"/>
    <property type="molecule type" value="Genomic_DNA"/>
</dbReference>
<reference evidence="2" key="1">
    <citation type="submission" date="2022-06" db="EMBL/GenBank/DDBJ databases">
        <title>Isolation of gut microbiota from human fecal samples.</title>
        <authorList>
            <person name="Pamer E.G."/>
            <person name="Barat B."/>
            <person name="Waligurski E."/>
            <person name="Medina S."/>
            <person name="Paddock L."/>
            <person name="Mostad J."/>
        </authorList>
    </citation>
    <scope>NUCLEOTIDE SEQUENCE</scope>
    <source>
        <strain evidence="2">DFI.5.57</strain>
    </source>
</reference>
<comment type="caution">
    <text evidence="2">The sequence shown here is derived from an EMBL/GenBank/DDBJ whole genome shotgun (WGS) entry which is preliminary data.</text>
</comment>
<accession>A0AAW5KJ67</accession>
<dbReference type="SUPFAM" id="SSF47413">
    <property type="entry name" value="lambda repressor-like DNA-binding domains"/>
    <property type="match status" value="1"/>
</dbReference>
<protein>
    <submittedName>
        <fullName evidence="2">Helix-turn-helix transcriptional regulator</fullName>
    </submittedName>
</protein>
<dbReference type="SMART" id="SM00530">
    <property type="entry name" value="HTH_XRE"/>
    <property type="match status" value="1"/>
</dbReference>
<dbReference type="Proteomes" id="UP001206236">
    <property type="component" value="Unassembled WGS sequence"/>
</dbReference>
<proteinExistence type="predicted"/>
<dbReference type="GO" id="GO:0003677">
    <property type="term" value="F:DNA binding"/>
    <property type="evidence" value="ECO:0007669"/>
    <property type="project" value="InterPro"/>
</dbReference>
<feature type="domain" description="HTH cro/C1-type" evidence="1">
    <location>
        <begin position="10"/>
        <end position="61"/>
    </location>
</feature>
<dbReference type="InterPro" id="IPR010982">
    <property type="entry name" value="Lambda_DNA-bd_dom_sf"/>
</dbReference>
<evidence type="ECO:0000259" key="1">
    <source>
        <dbReference type="PROSITE" id="PS50943"/>
    </source>
</evidence>
<organism evidence="2 3">
    <name type="scientific">Ruminococcus bicirculans</name>
    <name type="common">ex Wegman et al. 2014</name>
    <dbReference type="NCBI Taxonomy" id="1160721"/>
    <lineage>
        <taxon>Bacteria</taxon>
        <taxon>Bacillati</taxon>
        <taxon>Bacillota</taxon>
        <taxon>Clostridia</taxon>
        <taxon>Eubacteriales</taxon>
        <taxon>Oscillospiraceae</taxon>
        <taxon>Ruminococcus</taxon>
    </lineage>
</organism>
<evidence type="ECO:0000313" key="2">
    <source>
        <dbReference type="EMBL" id="MCQ5152004.1"/>
    </source>
</evidence>
<dbReference type="CDD" id="cd00093">
    <property type="entry name" value="HTH_XRE"/>
    <property type="match status" value="1"/>
</dbReference>
<gene>
    <name evidence="2" type="ORF">NE632_01660</name>
</gene>
<evidence type="ECO:0000313" key="3">
    <source>
        <dbReference type="Proteomes" id="UP001206236"/>
    </source>
</evidence>
<name>A0AAW5KJ67_9FIRM</name>
<dbReference type="InterPro" id="IPR001387">
    <property type="entry name" value="Cro/C1-type_HTH"/>
</dbReference>
<dbReference type="RefSeq" id="WP_256321473.1">
    <property type="nucleotide sequence ID" value="NZ_JANGCN010000002.1"/>
</dbReference>